<dbReference type="PANTHER" id="PTHR33169">
    <property type="entry name" value="PADR-FAMILY TRANSCRIPTIONAL REGULATOR"/>
    <property type="match status" value="1"/>
</dbReference>
<sequence length="109" mass="13058">MNAQFKKGVLELIVLLIVNKEDEYGYSLVKKISNKIIISEGTVYPILRRLVKEKHLTTYNKESNEGPFRKYYRITKYGISQLETLKYEWKEFFLIINCFIEENDKLEQK</sequence>
<dbReference type="InterPro" id="IPR036388">
    <property type="entry name" value="WH-like_DNA-bd_sf"/>
</dbReference>
<protein>
    <submittedName>
        <fullName evidence="2">PadR family transcriptional regulator</fullName>
    </submittedName>
</protein>
<evidence type="ECO:0000259" key="1">
    <source>
        <dbReference type="Pfam" id="PF03551"/>
    </source>
</evidence>
<evidence type="ECO:0000313" key="3">
    <source>
        <dbReference type="Proteomes" id="UP000288024"/>
    </source>
</evidence>
<accession>A0A3S2TQP6</accession>
<dbReference type="PANTHER" id="PTHR33169:SF24">
    <property type="entry name" value="TRANSCRIPTIONAL REGULATOR, PADR FAMILY"/>
    <property type="match status" value="1"/>
</dbReference>
<dbReference type="InterPro" id="IPR036390">
    <property type="entry name" value="WH_DNA-bd_sf"/>
</dbReference>
<dbReference type="InterPro" id="IPR052509">
    <property type="entry name" value="Metal_resp_DNA-bind_regulator"/>
</dbReference>
<evidence type="ECO:0000313" key="2">
    <source>
        <dbReference type="EMBL" id="RVT56534.1"/>
    </source>
</evidence>
<name>A0A3S2TQP6_9BACI</name>
<feature type="domain" description="Transcription regulator PadR N-terminal" evidence="1">
    <location>
        <begin position="14"/>
        <end position="83"/>
    </location>
</feature>
<dbReference type="RefSeq" id="WP_127742806.1">
    <property type="nucleotide sequence ID" value="NZ_RZTZ01000026.1"/>
</dbReference>
<gene>
    <name evidence="2" type="ORF">EM808_27230</name>
</gene>
<dbReference type="EMBL" id="RZTZ01000026">
    <property type="protein sequence ID" value="RVT56534.1"/>
    <property type="molecule type" value="Genomic_DNA"/>
</dbReference>
<dbReference type="Gene3D" id="1.10.10.10">
    <property type="entry name" value="Winged helix-like DNA-binding domain superfamily/Winged helix DNA-binding domain"/>
    <property type="match status" value="1"/>
</dbReference>
<dbReference type="SUPFAM" id="SSF46785">
    <property type="entry name" value="Winged helix' DNA-binding domain"/>
    <property type="match status" value="1"/>
</dbReference>
<comment type="caution">
    <text evidence="2">The sequence shown here is derived from an EMBL/GenBank/DDBJ whole genome shotgun (WGS) entry which is preliminary data.</text>
</comment>
<keyword evidence="3" id="KW-1185">Reference proteome</keyword>
<organism evidence="2 3">
    <name type="scientific">Niallia taxi</name>
    <dbReference type="NCBI Taxonomy" id="2499688"/>
    <lineage>
        <taxon>Bacteria</taxon>
        <taxon>Bacillati</taxon>
        <taxon>Bacillota</taxon>
        <taxon>Bacilli</taxon>
        <taxon>Bacillales</taxon>
        <taxon>Bacillaceae</taxon>
        <taxon>Niallia</taxon>
    </lineage>
</organism>
<reference evidence="2 3" key="1">
    <citation type="submission" date="2019-01" db="EMBL/GenBank/DDBJ databases">
        <title>Bacillus sp. M5HDSG1-1, whole genome shotgun sequence.</title>
        <authorList>
            <person name="Tuo L."/>
        </authorList>
    </citation>
    <scope>NUCLEOTIDE SEQUENCE [LARGE SCALE GENOMIC DNA]</scope>
    <source>
        <strain evidence="2 3">M5HDSG1-1</strain>
    </source>
</reference>
<dbReference type="AlphaFoldDB" id="A0A3S2TQP6"/>
<dbReference type="Proteomes" id="UP000288024">
    <property type="component" value="Unassembled WGS sequence"/>
</dbReference>
<dbReference type="Pfam" id="PF03551">
    <property type="entry name" value="PadR"/>
    <property type="match status" value="1"/>
</dbReference>
<proteinExistence type="predicted"/>
<dbReference type="InterPro" id="IPR005149">
    <property type="entry name" value="Tscrpt_reg_PadR_N"/>
</dbReference>